<organism evidence="2 3">
    <name type="scientific">Actinacidiphila polyblastidii</name>
    <dbReference type="NCBI Taxonomy" id="3110430"/>
    <lineage>
        <taxon>Bacteria</taxon>
        <taxon>Bacillati</taxon>
        <taxon>Actinomycetota</taxon>
        <taxon>Actinomycetes</taxon>
        <taxon>Kitasatosporales</taxon>
        <taxon>Streptomycetaceae</taxon>
        <taxon>Actinacidiphila</taxon>
    </lineage>
</organism>
<evidence type="ECO:0000313" key="2">
    <source>
        <dbReference type="EMBL" id="MEE4541588.1"/>
    </source>
</evidence>
<name>A0ABU7P7E6_9ACTN</name>
<feature type="compositionally biased region" description="Pro residues" evidence="1">
    <location>
        <begin position="86"/>
        <end position="98"/>
    </location>
</feature>
<dbReference type="Proteomes" id="UP001344658">
    <property type="component" value="Unassembled WGS sequence"/>
</dbReference>
<dbReference type="EMBL" id="JAZEWV010000003">
    <property type="protein sequence ID" value="MEE4541588.1"/>
    <property type="molecule type" value="Genomic_DNA"/>
</dbReference>
<proteinExistence type="predicted"/>
<sequence length="129" mass="12649">MTLLAGGLISLLLLNSAVNQDSFELNKLQKETTGYTDEQQQLQQDVDGYSAPGSLADRARRLGMVPGGEPAFLTPGGGVHGSPSPATEPPAPPSPSSPAPSSAPGSGATPSGATPSGPTPSGSAAGGAR</sequence>
<comment type="caution">
    <text evidence="2">The sequence shown here is derived from an EMBL/GenBank/DDBJ whole genome shotgun (WGS) entry which is preliminary data.</text>
</comment>
<reference evidence="2 3" key="1">
    <citation type="submission" date="2023-12" db="EMBL/GenBank/DDBJ databases">
        <title>Streptomyces sp. V4-01.</title>
        <authorList>
            <person name="Somphong A."/>
            <person name="Phongsopitanun W."/>
        </authorList>
    </citation>
    <scope>NUCLEOTIDE SEQUENCE [LARGE SCALE GENOMIC DNA]</scope>
    <source>
        <strain evidence="2 3">V4-01</strain>
    </source>
</reference>
<keyword evidence="3" id="KW-1185">Reference proteome</keyword>
<feature type="compositionally biased region" description="Low complexity" evidence="1">
    <location>
        <begin position="99"/>
        <end position="123"/>
    </location>
</feature>
<evidence type="ECO:0000313" key="3">
    <source>
        <dbReference type="Proteomes" id="UP001344658"/>
    </source>
</evidence>
<feature type="region of interest" description="Disordered" evidence="1">
    <location>
        <begin position="34"/>
        <end position="129"/>
    </location>
</feature>
<feature type="compositionally biased region" description="Polar residues" evidence="1">
    <location>
        <begin position="34"/>
        <end position="44"/>
    </location>
</feature>
<accession>A0ABU7P7E6</accession>
<dbReference type="RefSeq" id="WP_330793484.1">
    <property type="nucleotide sequence ID" value="NZ_JAZEWV010000003.1"/>
</dbReference>
<evidence type="ECO:0008006" key="4">
    <source>
        <dbReference type="Google" id="ProtNLM"/>
    </source>
</evidence>
<evidence type="ECO:0000256" key="1">
    <source>
        <dbReference type="SAM" id="MobiDB-lite"/>
    </source>
</evidence>
<gene>
    <name evidence="2" type="ORF">V2S66_06335</name>
</gene>
<protein>
    <recommendedName>
        <fullName evidence="4">Cell division protein FtsL</fullName>
    </recommendedName>
</protein>